<keyword evidence="3" id="KW-1185">Reference proteome</keyword>
<proteinExistence type="predicted"/>
<comment type="caution">
    <text evidence="2">The sequence shown here is derived from an EMBL/GenBank/DDBJ whole genome shotgun (WGS) entry which is preliminary data.</text>
</comment>
<name>A0A813EF13_POLGL</name>
<organism evidence="2 3">
    <name type="scientific">Polarella glacialis</name>
    <name type="common">Dinoflagellate</name>
    <dbReference type="NCBI Taxonomy" id="89957"/>
    <lineage>
        <taxon>Eukaryota</taxon>
        <taxon>Sar</taxon>
        <taxon>Alveolata</taxon>
        <taxon>Dinophyceae</taxon>
        <taxon>Suessiales</taxon>
        <taxon>Suessiaceae</taxon>
        <taxon>Polarella</taxon>
    </lineage>
</organism>
<accession>A0A813EF13</accession>
<protein>
    <submittedName>
        <fullName evidence="2">Uncharacterized protein</fullName>
    </submittedName>
</protein>
<evidence type="ECO:0000256" key="1">
    <source>
        <dbReference type="SAM" id="MobiDB-lite"/>
    </source>
</evidence>
<sequence>MPPEKRWRPAVAPPSNGEATVDDWKTHPRLRKHLQRFLDSPDPGRVLSRYSAQAQNLSPEKLLRIAVHVGAWVALLPLEQAAASPSGEEDVSQPSPVQLLARILRLRDRAKISDWLQGVLHLVALRLQDVRREVQGQAARPWMDLRRSMPKAIWRELRIQRPAIPVCYQSKDPQDPADQVPCLKRKPPPEQTELAGAKAELEAEFDTLQQFGSPATAALLASEMHQEICELGNEKAVRRFHRDGAAFSNSNLEERALHVESLEERLVKALASESWDQVCFLMREAAAALAAPRQKAVLNAAAAHMPEDAQERLQTNLQSQLRKLICKGLAYLDLSDAGTASQLEPALSFMKLLIERFKVRGQLEEARAAKQWLRLQGLLTTEATTQAEANLEILLTEGNHRRGGGLKTTKGGVYTPNPKNQDNPLIRNTGNDVILNCNKCGIELRSSWIFDYLGKVHILVPKHGHSACGGRYVPTDAKLSVRQDNPTHLDICPHGSQSRHCVKCGGSGICVHKKRFSRCPPCFAERREERSDAKREQ</sequence>
<dbReference type="AlphaFoldDB" id="A0A813EF13"/>
<dbReference type="Proteomes" id="UP000654075">
    <property type="component" value="Unassembled WGS sequence"/>
</dbReference>
<gene>
    <name evidence="2" type="ORF">PGLA1383_LOCUS15587</name>
</gene>
<feature type="region of interest" description="Disordered" evidence="1">
    <location>
        <begin position="168"/>
        <end position="190"/>
    </location>
</feature>
<evidence type="ECO:0000313" key="2">
    <source>
        <dbReference type="EMBL" id="CAE8597136.1"/>
    </source>
</evidence>
<dbReference type="EMBL" id="CAJNNV010009237">
    <property type="protein sequence ID" value="CAE8597136.1"/>
    <property type="molecule type" value="Genomic_DNA"/>
</dbReference>
<feature type="region of interest" description="Disordered" evidence="1">
    <location>
        <begin position="1"/>
        <end position="23"/>
    </location>
</feature>
<reference evidence="2" key="1">
    <citation type="submission" date="2021-02" db="EMBL/GenBank/DDBJ databases">
        <authorList>
            <person name="Dougan E. K."/>
            <person name="Rhodes N."/>
            <person name="Thang M."/>
            <person name="Chan C."/>
        </authorList>
    </citation>
    <scope>NUCLEOTIDE SEQUENCE</scope>
</reference>
<evidence type="ECO:0000313" key="3">
    <source>
        <dbReference type="Proteomes" id="UP000654075"/>
    </source>
</evidence>